<dbReference type="OrthoDB" id="9765386at2"/>
<reference evidence="1 2" key="1">
    <citation type="submission" date="2018-05" db="EMBL/GenBank/DDBJ databases">
        <title>Genomic Encyclopedia of Type Strains, Phase IV (KMG-IV): sequencing the most valuable type-strain genomes for metagenomic binning, comparative biology and taxonomic classification.</title>
        <authorList>
            <person name="Goeker M."/>
        </authorList>
    </citation>
    <scope>NUCLEOTIDE SEQUENCE [LARGE SCALE GENOMIC DNA]</scope>
    <source>
        <strain evidence="1 2">DSM 23606</strain>
    </source>
</reference>
<evidence type="ECO:0000313" key="1">
    <source>
        <dbReference type="EMBL" id="PWV66009.1"/>
    </source>
</evidence>
<keyword evidence="2" id="KW-1185">Reference proteome</keyword>
<evidence type="ECO:0000313" key="2">
    <source>
        <dbReference type="Proteomes" id="UP000246569"/>
    </source>
</evidence>
<dbReference type="Pfam" id="PF04860">
    <property type="entry name" value="Phage_portal"/>
    <property type="match status" value="1"/>
</dbReference>
<dbReference type="RefSeq" id="WP_110016984.1">
    <property type="nucleotide sequence ID" value="NZ_QGTJ01000001.1"/>
</dbReference>
<gene>
    <name evidence="1" type="ORF">C7443_101497</name>
</gene>
<dbReference type="Proteomes" id="UP000246569">
    <property type="component" value="Unassembled WGS sequence"/>
</dbReference>
<accession>A0A317N5I5</accession>
<dbReference type="AlphaFoldDB" id="A0A317N5I5"/>
<sequence length="426" mass="46675">MSLIRAMLGAGETRSGVDAAKPVRDPALSGWFGGRATASGQCVTPDSALTFAAVYACVRLLAGVLAALPLDLYRRMPHDSREIATDHHTRRRLQRPNSWQSEFEWRRQMAMSVLMRGNGYSAKRYDGRGRLASLVPMHPDRVQPLWLDAAGRPTWADEGDRVGYWYQPATGPGGILFADEVHHWRGLSTSGLTGLSPLRVHRETVGLGLAAQDHGARLFGNGAHLNIVVTHPQVLSDPAFDRLKASFNERVGAGAYKPLLLDEGMAIERLSMTAEEAQFLQTRGTQVEEVCRIYGVPPHLIAATDKVSSWGAGIEQMSIGFVQYTLLEWLTNIEQAMSRDLLTEAESASLYWKHTVAGLLRGDATSRAEYLKTMVGFGVMTRNEARALEELNWAGADLDKYLVPQNMTTTDLLGQPAGGAPDVQPV</sequence>
<dbReference type="NCBIfam" id="TIGR01537">
    <property type="entry name" value="portal_HK97"/>
    <property type="match status" value="1"/>
</dbReference>
<protein>
    <submittedName>
        <fullName evidence="1">HK97 family phage portal protein</fullName>
    </submittedName>
</protein>
<comment type="caution">
    <text evidence="1">The sequence shown here is derived from an EMBL/GenBank/DDBJ whole genome shotgun (WGS) entry which is preliminary data.</text>
</comment>
<name>A0A317N5I5_9GAMM</name>
<dbReference type="InterPro" id="IPR006944">
    <property type="entry name" value="Phage/GTA_portal"/>
</dbReference>
<proteinExistence type="predicted"/>
<organism evidence="1 2">
    <name type="scientific">Plasticicumulans acidivorans</name>
    <dbReference type="NCBI Taxonomy" id="886464"/>
    <lineage>
        <taxon>Bacteria</taxon>
        <taxon>Pseudomonadati</taxon>
        <taxon>Pseudomonadota</taxon>
        <taxon>Gammaproteobacteria</taxon>
        <taxon>Candidatus Competibacteraceae</taxon>
        <taxon>Plasticicumulans</taxon>
    </lineage>
</organism>
<dbReference type="InterPro" id="IPR006427">
    <property type="entry name" value="Portal_HK97"/>
</dbReference>
<dbReference type="EMBL" id="QGTJ01000001">
    <property type="protein sequence ID" value="PWV66009.1"/>
    <property type="molecule type" value="Genomic_DNA"/>
</dbReference>